<evidence type="ECO:0000313" key="2">
    <source>
        <dbReference type="Proteomes" id="UP000000715"/>
    </source>
</evidence>
<feature type="compositionally biased region" description="Basic and acidic residues" evidence="1">
    <location>
        <begin position="118"/>
        <end position="139"/>
    </location>
</feature>
<keyword evidence="2" id="KW-1185">Reference proteome</keyword>
<evidence type="ECO:0000256" key="1">
    <source>
        <dbReference type="SAM" id="MobiDB-lite"/>
    </source>
</evidence>
<dbReference type="AlphaFoldDB" id="A0A8U0RMD9"/>
<feature type="region of interest" description="Disordered" evidence="1">
    <location>
        <begin position="75"/>
        <end position="244"/>
    </location>
</feature>
<reference evidence="3" key="1">
    <citation type="submission" date="2025-08" db="UniProtKB">
        <authorList>
            <consortium name="RefSeq"/>
        </authorList>
    </citation>
    <scope>IDENTIFICATION</scope>
    <source>
        <tissue evidence="3">Brain</tissue>
    </source>
</reference>
<dbReference type="GeneID" id="123388972"/>
<gene>
    <name evidence="3" type="primary">LOC123388972</name>
</gene>
<dbReference type="RefSeq" id="XP_044925379.1">
    <property type="nucleotide sequence ID" value="XM_045069444.1"/>
</dbReference>
<accession>A0A8U0RMD9</accession>
<protein>
    <submittedName>
        <fullName evidence="3">Translation initiation factor IF-2-like</fullName>
    </submittedName>
</protein>
<feature type="compositionally biased region" description="Low complexity" evidence="1">
    <location>
        <begin position="37"/>
        <end position="59"/>
    </location>
</feature>
<name>A0A8U0RMD9_MUSPF</name>
<proteinExistence type="predicted"/>
<organism evidence="2 3">
    <name type="scientific">Mustela putorius furo</name>
    <name type="common">European domestic ferret</name>
    <name type="synonym">Mustela furo</name>
    <dbReference type="NCBI Taxonomy" id="9669"/>
    <lineage>
        <taxon>Eukaryota</taxon>
        <taxon>Metazoa</taxon>
        <taxon>Chordata</taxon>
        <taxon>Craniata</taxon>
        <taxon>Vertebrata</taxon>
        <taxon>Euteleostomi</taxon>
        <taxon>Mammalia</taxon>
        <taxon>Eutheria</taxon>
        <taxon>Laurasiatheria</taxon>
        <taxon>Carnivora</taxon>
        <taxon>Caniformia</taxon>
        <taxon>Musteloidea</taxon>
        <taxon>Mustelidae</taxon>
        <taxon>Mustelinae</taxon>
        <taxon>Mustela</taxon>
    </lineage>
</organism>
<feature type="region of interest" description="Disordered" evidence="1">
    <location>
        <begin position="22"/>
        <end position="60"/>
    </location>
</feature>
<evidence type="ECO:0000313" key="3">
    <source>
        <dbReference type="RefSeq" id="XP_044925379.1"/>
    </source>
</evidence>
<sequence>MELSADLLLSCSSLLLPGAFPGFRGPQRPCPHPGPRPGATRSRARPGAARAGGSPRAGPLLGLCARLGEKRGAEGRLRPGAAAGGNLQPAARGAPIAEPCASRLPRDRRQGVRGQQPRLRDEGRDRGRLEGSRLSERALHSRCPLLNPRHPTPPQQEPRQQRAGFGGCSRPLGGARRGARARGRPLPRAPPAGTDALPPRPQPSLSARRVRGAADTRALAPPRSGQTVPRGSPREPPAGWNSKD</sequence>
<dbReference type="Proteomes" id="UP000000715">
    <property type="component" value="Unplaced"/>
</dbReference>